<evidence type="ECO:0000313" key="3">
    <source>
        <dbReference type="Proteomes" id="UP000294835"/>
    </source>
</evidence>
<evidence type="ECO:0000313" key="2">
    <source>
        <dbReference type="EMBL" id="TCP41767.1"/>
    </source>
</evidence>
<keyword evidence="1" id="KW-0472">Membrane</keyword>
<accession>A0A4R2Q008</accession>
<organism evidence="2 3">
    <name type="scientific">Rhodovulum marinum</name>
    <dbReference type="NCBI Taxonomy" id="320662"/>
    <lineage>
        <taxon>Bacteria</taxon>
        <taxon>Pseudomonadati</taxon>
        <taxon>Pseudomonadota</taxon>
        <taxon>Alphaproteobacteria</taxon>
        <taxon>Rhodobacterales</taxon>
        <taxon>Paracoccaceae</taxon>
        <taxon>Rhodovulum</taxon>
    </lineage>
</organism>
<dbReference type="Proteomes" id="UP000294835">
    <property type="component" value="Unassembled WGS sequence"/>
</dbReference>
<gene>
    <name evidence="2" type="ORF">EV662_104111</name>
</gene>
<feature type="transmembrane region" description="Helical" evidence="1">
    <location>
        <begin position="12"/>
        <end position="31"/>
    </location>
</feature>
<dbReference type="AlphaFoldDB" id="A0A4R2Q008"/>
<dbReference type="EMBL" id="SLXP01000004">
    <property type="protein sequence ID" value="TCP41767.1"/>
    <property type="molecule type" value="Genomic_DNA"/>
</dbReference>
<reference evidence="2 3" key="1">
    <citation type="submission" date="2019-03" db="EMBL/GenBank/DDBJ databases">
        <title>Genomic Encyclopedia of Type Strains, Phase IV (KMG-IV): sequencing the most valuable type-strain genomes for metagenomic binning, comparative biology and taxonomic classification.</title>
        <authorList>
            <person name="Goeker M."/>
        </authorList>
    </citation>
    <scope>NUCLEOTIDE SEQUENCE [LARGE SCALE GENOMIC DNA]</scope>
    <source>
        <strain evidence="2 3">DSM 18063</strain>
    </source>
</reference>
<proteinExistence type="predicted"/>
<sequence length="56" mass="6567">MSDRPVKRVEDYTRPFLVTGFFALFTLLFLIWAAWGYHRALALGAALWLVLRLRAR</sequence>
<name>A0A4R2Q008_9RHOB</name>
<keyword evidence="3" id="KW-1185">Reference proteome</keyword>
<protein>
    <submittedName>
        <fullName evidence="2">Uncharacterized protein</fullName>
    </submittedName>
</protein>
<evidence type="ECO:0000256" key="1">
    <source>
        <dbReference type="SAM" id="Phobius"/>
    </source>
</evidence>
<keyword evidence="1" id="KW-0812">Transmembrane</keyword>
<keyword evidence="1" id="KW-1133">Transmembrane helix</keyword>
<comment type="caution">
    <text evidence="2">The sequence shown here is derived from an EMBL/GenBank/DDBJ whole genome shotgun (WGS) entry which is preliminary data.</text>
</comment>
<dbReference type="RefSeq" id="WP_165915556.1">
    <property type="nucleotide sequence ID" value="NZ_SLXP01000004.1"/>
</dbReference>